<protein>
    <submittedName>
        <fullName evidence="1">Uncharacterized protein</fullName>
    </submittedName>
</protein>
<reference evidence="2" key="1">
    <citation type="submission" date="2016-11" db="EMBL/GenBank/DDBJ databases">
        <authorList>
            <person name="Varghese N."/>
            <person name="Submissions S."/>
        </authorList>
    </citation>
    <scope>NUCLEOTIDE SEQUENCE [LARGE SCALE GENOMIC DNA]</scope>
    <source>
        <strain evidence="2">DSM 19514</strain>
    </source>
</reference>
<name>A0A1M4XS53_9ACTN</name>
<keyword evidence="2" id="KW-1185">Reference proteome</keyword>
<accession>A0A1M4XS53</accession>
<evidence type="ECO:0000313" key="1">
    <source>
        <dbReference type="EMBL" id="SHE96285.1"/>
    </source>
</evidence>
<organism evidence="1 2">
    <name type="scientific">Ferrithrix thermotolerans DSM 19514</name>
    <dbReference type="NCBI Taxonomy" id="1121881"/>
    <lineage>
        <taxon>Bacteria</taxon>
        <taxon>Bacillati</taxon>
        <taxon>Actinomycetota</taxon>
        <taxon>Acidimicrobiia</taxon>
        <taxon>Acidimicrobiales</taxon>
        <taxon>Acidimicrobiaceae</taxon>
        <taxon>Ferrithrix</taxon>
    </lineage>
</organism>
<gene>
    <name evidence="1" type="ORF">SAMN02745225_02117</name>
</gene>
<evidence type="ECO:0000313" key="2">
    <source>
        <dbReference type="Proteomes" id="UP000184295"/>
    </source>
</evidence>
<dbReference type="AlphaFoldDB" id="A0A1M4XS53"/>
<dbReference type="EMBL" id="FQUL01000044">
    <property type="protein sequence ID" value="SHE96285.1"/>
    <property type="molecule type" value="Genomic_DNA"/>
</dbReference>
<sequence length="91" mass="10255">MFLELIQGALWCWWRVWAKALDVEGNRHVLKLMVRSAWIQRVVCKTDSSVAPPRPVTVLRHFVAVSVRYRSSVAFSFVGATPFLGLGAVRG</sequence>
<dbReference type="STRING" id="1121881.SAMN02745225_02117"/>
<proteinExistence type="predicted"/>
<dbReference type="Proteomes" id="UP000184295">
    <property type="component" value="Unassembled WGS sequence"/>
</dbReference>